<evidence type="ECO:0000256" key="7">
    <source>
        <dbReference type="RuleBase" id="RU003322"/>
    </source>
</evidence>
<keyword evidence="2" id="KW-0597">Phosphoprotein</keyword>
<comment type="caution">
    <text evidence="8">The sequence shown here is derived from an EMBL/GenBank/DDBJ whole genome shotgun (WGS) entry which is preliminary data.</text>
</comment>
<dbReference type="EMBL" id="PVWK01000083">
    <property type="protein sequence ID" value="PSB28084.1"/>
    <property type="molecule type" value="Genomic_DNA"/>
</dbReference>
<accession>A0A2T1E609</accession>
<dbReference type="OrthoDB" id="416657at2"/>
<dbReference type="GO" id="GO:0140662">
    <property type="term" value="F:ATP-dependent protein folding chaperone"/>
    <property type="evidence" value="ECO:0007669"/>
    <property type="project" value="InterPro"/>
</dbReference>
<evidence type="ECO:0000256" key="3">
    <source>
        <dbReference type="ARBA" id="ARBA00022741"/>
    </source>
</evidence>
<dbReference type="InterPro" id="IPR013126">
    <property type="entry name" value="Hsp_70_fam"/>
</dbReference>
<name>A0A2T1E609_9CYAN</name>
<reference evidence="8 9" key="2">
    <citation type="submission" date="2018-03" db="EMBL/GenBank/DDBJ databases">
        <title>The ancient ancestry and fast evolution of plastids.</title>
        <authorList>
            <person name="Moore K.R."/>
            <person name="Magnabosco C."/>
            <person name="Momper L."/>
            <person name="Gold D.A."/>
            <person name="Bosak T."/>
            <person name="Fournier G.P."/>
        </authorList>
    </citation>
    <scope>NUCLEOTIDE SEQUENCE [LARGE SCALE GENOMIC DNA]</scope>
    <source>
        <strain evidence="8 9">ULC18</strain>
    </source>
</reference>
<dbReference type="InterPro" id="IPR029047">
    <property type="entry name" value="HSP70_peptide-bd_sf"/>
</dbReference>
<proteinExistence type="inferred from homology"/>
<dbReference type="Pfam" id="PF00012">
    <property type="entry name" value="HSP70"/>
    <property type="match status" value="1"/>
</dbReference>
<gene>
    <name evidence="8" type="ORF">C7B82_14645</name>
</gene>
<dbReference type="PRINTS" id="PR00301">
    <property type="entry name" value="HEATSHOCK70"/>
</dbReference>
<evidence type="ECO:0000256" key="6">
    <source>
        <dbReference type="ARBA" id="ARBA00023186"/>
    </source>
</evidence>
<keyword evidence="9" id="KW-1185">Reference proteome</keyword>
<dbReference type="PROSITE" id="PS00329">
    <property type="entry name" value="HSP70_2"/>
    <property type="match status" value="1"/>
</dbReference>
<keyword evidence="4 7" id="KW-0067">ATP-binding</keyword>
<dbReference type="PANTHER" id="PTHR19375">
    <property type="entry name" value="HEAT SHOCK PROTEIN 70KDA"/>
    <property type="match status" value="1"/>
</dbReference>
<reference evidence="9" key="1">
    <citation type="submission" date="2018-02" db="EMBL/GenBank/DDBJ databases">
        <authorList>
            <person name="Moore K."/>
            <person name="Momper L."/>
        </authorList>
    </citation>
    <scope>NUCLEOTIDE SEQUENCE [LARGE SCALE GENOMIC DNA]</scope>
    <source>
        <strain evidence="9">ULC18</strain>
    </source>
</reference>
<dbReference type="Gene3D" id="3.90.640.10">
    <property type="entry name" value="Actin, Chain A, domain 4"/>
    <property type="match status" value="1"/>
</dbReference>
<dbReference type="GO" id="GO:0005524">
    <property type="term" value="F:ATP binding"/>
    <property type="evidence" value="ECO:0007669"/>
    <property type="project" value="UniProtKB-KW"/>
</dbReference>
<keyword evidence="3 7" id="KW-0547">Nucleotide-binding</keyword>
<keyword evidence="6" id="KW-0143">Chaperone</keyword>
<comment type="similarity">
    <text evidence="1 7">Belongs to the heat shock protein 70 family.</text>
</comment>
<organism evidence="8 9">
    <name type="scientific">Stenomitos frigidus ULC18</name>
    <dbReference type="NCBI Taxonomy" id="2107698"/>
    <lineage>
        <taxon>Bacteria</taxon>
        <taxon>Bacillati</taxon>
        <taxon>Cyanobacteriota</taxon>
        <taxon>Cyanophyceae</taxon>
        <taxon>Leptolyngbyales</taxon>
        <taxon>Leptolyngbyaceae</taxon>
        <taxon>Stenomitos</taxon>
    </lineage>
</organism>
<evidence type="ECO:0000256" key="2">
    <source>
        <dbReference type="ARBA" id="ARBA00022553"/>
    </source>
</evidence>
<keyword evidence="5" id="KW-0346">Stress response</keyword>
<dbReference type="RefSeq" id="WP_106257024.1">
    <property type="nucleotide sequence ID" value="NZ_CAWNSW010000092.1"/>
</dbReference>
<evidence type="ECO:0000313" key="9">
    <source>
        <dbReference type="Proteomes" id="UP000239576"/>
    </source>
</evidence>
<dbReference type="InterPro" id="IPR018181">
    <property type="entry name" value="Heat_shock_70_CS"/>
</dbReference>
<evidence type="ECO:0000256" key="5">
    <source>
        <dbReference type="ARBA" id="ARBA00023016"/>
    </source>
</evidence>
<dbReference type="Gene3D" id="2.60.34.10">
    <property type="entry name" value="Substrate Binding Domain Of DNAk, Chain A, domain 1"/>
    <property type="match status" value="1"/>
</dbReference>
<sequence length="529" mass="58805">MTVIAIDFGTSNTVVSILEPDTQTPKTLRFPGLSRVFKLTKKTGDVQEIPVVPTLVFVQTPEHLMLGEQVRSQRLGLTQPDRLFKAFKRDLVAAFQPPARKIDGHTYTAESVSEQFLQALWHQLLQQHIQPTQVVFTVPIGAFESYLGWFRQIATRLDLAAVQLVDEATAAALGYAVQQPGSLVLVIDFGGGTLDLSLVRTVATVTDVEDEASVQRAEVLAKSDAYIGGEDIDVWLVEDYLHQIGSSREAVGAVGWQNLLALAERLKIRLSGVEVAKESWLDEETFMAYEMVLDRDRFESILEIHQLLEQLRQTLDDLLAVAIGKGISKADIDQVLLVGGSCLIPAVQQLVLSYFGRQRVRLDKPFEAVSHGALAVSQLASVDDYLRHSYAIRLWEPYAGTHTYFPLFKQGSRYPCRRAELLTLQVATDGQSEIRLDIGEVATIAQSEMTYDAQGRMTSAPLRQRETYHSLERQQEAVCVARLNPPGQVGVDRITVQFEVNDQRVLTATVRDLLTHTLLVDGDAIATLR</sequence>
<dbReference type="AlphaFoldDB" id="A0A2T1E609"/>
<dbReference type="Proteomes" id="UP000239576">
    <property type="component" value="Unassembled WGS sequence"/>
</dbReference>
<dbReference type="Gene3D" id="3.30.420.40">
    <property type="match status" value="2"/>
</dbReference>
<evidence type="ECO:0000256" key="4">
    <source>
        <dbReference type="ARBA" id="ARBA00022840"/>
    </source>
</evidence>
<dbReference type="SUPFAM" id="SSF53067">
    <property type="entry name" value="Actin-like ATPase domain"/>
    <property type="match status" value="2"/>
</dbReference>
<evidence type="ECO:0000256" key="1">
    <source>
        <dbReference type="ARBA" id="ARBA00007381"/>
    </source>
</evidence>
<protein>
    <submittedName>
        <fullName evidence="8">Molecular chaperone DnaK</fullName>
    </submittedName>
</protein>
<evidence type="ECO:0000313" key="8">
    <source>
        <dbReference type="EMBL" id="PSB28084.1"/>
    </source>
</evidence>
<dbReference type="InterPro" id="IPR043129">
    <property type="entry name" value="ATPase_NBD"/>
</dbReference>